<proteinExistence type="predicted"/>
<protein>
    <submittedName>
        <fullName evidence="2">Uncharacterized protein</fullName>
    </submittedName>
</protein>
<feature type="region of interest" description="Disordered" evidence="1">
    <location>
        <begin position="1"/>
        <end position="73"/>
    </location>
</feature>
<dbReference type="EMBL" id="SRMA01026702">
    <property type="protein sequence ID" value="TRY76086.1"/>
    <property type="molecule type" value="Genomic_DNA"/>
</dbReference>
<gene>
    <name evidence="2" type="ORF">DNTS_028815</name>
</gene>
<feature type="region of interest" description="Disordered" evidence="1">
    <location>
        <begin position="99"/>
        <end position="128"/>
    </location>
</feature>
<organism evidence="2 3">
    <name type="scientific">Danionella cerebrum</name>
    <dbReference type="NCBI Taxonomy" id="2873325"/>
    <lineage>
        <taxon>Eukaryota</taxon>
        <taxon>Metazoa</taxon>
        <taxon>Chordata</taxon>
        <taxon>Craniata</taxon>
        <taxon>Vertebrata</taxon>
        <taxon>Euteleostomi</taxon>
        <taxon>Actinopterygii</taxon>
        <taxon>Neopterygii</taxon>
        <taxon>Teleostei</taxon>
        <taxon>Ostariophysi</taxon>
        <taxon>Cypriniformes</taxon>
        <taxon>Danionidae</taxon>
        <taxon>Danioninae</taxon>
        <taxon>Danionella</taxon>
    </lineage>
</organism>
<keyword evidence="3" id="KW-1185">Reference proteome</keyword>
<name>A0A553PEH5_9TELE</name>
<sequence>SPLSLLQTAHPPHTRHATEGKEESGIERERERERERSESAADREYLPFSALQEAEHRDPEHRRGHRTLCPQHFTTGKDNELVCAASADNDADMLLAHTSATAKHTEKERERESTADEPMQRCPALFLD</sequence>
<evidence type="ECO:0000313" key="3">
    <source>
        <dbReference type="Proteomes" id="UP000316079"/>
    </source>
</evidence>
<feature type="non-terminal residue" evidence="2">
    <location>
        <position position="128"/>
    </location>
</feature>
<feature type="non-terminal residue" evidence="2">
    <location>
        <position position="1"/>
    </location>
</feature>
<accession>A0A553PEH5</accession>
<feature type="compositionally biased region" description="Basic and acidic residues" evidence="1">
    <location>
        <begin position="16"/>
        <end position="45"/>
    </location>
</feature>
<comment type="caution">
    <text evidence="2">The sequence shown here is derived from an EMBL/GenBank/DDBJ whole genome shotgun (WGS) entry which is preliminary data.</text>
</comment>
<feature type="compositionally biased region" description="Basic and acidic residues" evidence="1">
    <location>
        <begin position="103"/>
        <end position="114"/>
    </location>
</feature>
<evidence type="ECO:0000256" key="1">
    <source>
        <dbReference type="SAM" id="MobiDB-lite"/>
    </source>
</evidence>
<dbReference type="Proteomes" id="UP000316079">
    <property type="component" value="Unassembled WGS sequence"/>
</dbReference>
<evidence type="ECO:0000313" key="2">
    <source>
        <dbReference type="EMBL" id="TRY76086.1"/>
    </source>
</evidence>
<dbReference type="AlphaFoldDB" id="A0A553PEH5"/>
<reference evidence="2 3" key="1">
    <citation type="journal article" date="2019" name="Sci. Data">
        <title>Hybrid genome assembly and annotation of Danionella translucida.</title>
        <authorList>
            <person name="Kadobianskyi M."/>
            <person name="Schulze L."/>
            <person name="Schuelke M."/>
            <person name="Judkewitz B."/>
        </authorList>
    </citation>
    <scope>NUCLEOTIDE SEQUENCE [LARGE SCALE GENOMIC DNA]</scope>
    <source>
        <strain evidence="2 3">Bolton</strain>
    </source>
</reference>